<accession>A0ABD5VXB4</accession>
<dbReference type="GeneID" id="76629628"/>
<dbReference type="EMBL" id="JBHSZI010000001">
    <property type="protein sequence ID" value="MFC7057715.1"/>
    <property type="molecule type" value="Genomic_DNA"/>
</dbReference>
<organism evidence="1 2">
    <name type="scientific">Halovenus salina</name>
    <dbReference type="NCBI Taxonomy" id="1510225"/>
    <lineage>
        <taxon>Archaea</taxon>
        <taxon>Methanobacteriati</taxon>
        <taxon>Methanobacteriota</taxon>
        <taxon>Stenosarchaea group</taxon>
        <taxon>Halobacteria</taxon>
        <taxon>Halobacteriales</taxon>
        <taxon>Haloarculaceae</taxon>
        <taxon>Halovenus</taxon>
    </lineage>
</organism>
<keyword evidence="2" id="KW-1185">Reference proteome</keyword>
<dbReference type="SUPFAM" id="SSF53649">
    <property type="entry name" value="Alkaline phosphatase-like"/>
    <property type="match status" value="1"/>
</dbReference>
<evidence type="ECO:0000313" key="2">
    <source>
        <dbReference type="Proteomes" id="UP001596445"/>
    </source>
</evidence>
<dbReference type="RefSeq" id="WP_267163499.1">
    <property type="nucleotide sequence ID" value="NZ_CP112972.1"/>
</dbReference>
<comment type="caution">
    <text evidence="1">The sequence shown here is derived from an EMBL/GenBank/DDBJ whole genome shotgun (WGS) entry which is preliminary data.</text>
</comment>
<evidence type="ECO:0008006" key="3">
    <source>
        <dbReference type="Google" id="ProtNLM"/>
    </source>
</evidence>
<sequence>MISTIIPERYNLENLSRVLRNPSILLREPKNIKRDLVYYPNRSVGRWKFHRKYGEGIDIMEHDWDNLIILDACRYDFFEAVNWLEGSLNSVVSRGSHSRDFVDSNFRGRSLHDTVYVSGNVKAADLSDDVFHKRVLTYSKTYSTDEYSAFKERYERYSPEAVYELAVQNYHKHEDKRFIVHFMQPHCPYLGEKAEQLRERLTEEHGLRFKAWESLENYDEDALYTNHLLSAFEEGYGTREELEEVYEENLELVLEFVANLLEELEGKTVITADHGELLGDPTNFYYFGRKYAHIKDVYIPELRVVPWLKIEGERRREITAEDPLETDEIDPDVLDEQLEALGYI</sequence>
<name>A0ABD5VXB4_9EURY</name>
<dbReference type="Gene3D" id="3.40.720.10">
    <property type="entry name" value="Alkaline Phosphatase, subunit A"/>
    <property type="match status" value="1"/>
</dbReference>
<dbReference type="InterPro" id="IPR017850">
    <property type="entry name" value="Alkaline_phosphatase_core_sf"/>
</dbReference>
<protein>
    <recommendedName>
        <fullName evidence="3">Sulfatase</fullName>
    </recommendedName>
</protein>
<dbReference type="AlphaFoldDB" id="A0ABD5VXB4"/>
<evidence type="ECO:0000313" key="1">
    <source>
        <dbReference type="EMBL" id="MFC7057715.1"/>
    </source>
</evidence>
<dbReference type="Proteomes" id="UP001596445">
    <property type="component" value="Unassembled WGS sequence"/>
</dbReference>
<proteinExistence type="predicted"/>
<reference evidence="1 2" key="1">
    <citation type="journal article" date="2019" name="Int. J. Syst. Evol. Microbiol.">
        <title>The Global Catalogue of Microorganisms (GCM) 10K type strain sequencing project: providing services to taxonomists for standard genome sequencing and annotation.</title>
        <authorList>
            <consortium name="The Broad Institute Genomics Platform"/>
            <consortium name="The Broad Institute Genome Sequencing Center for Infectious Disease"/>
            <person name="Wu L."/>
            <person name="Ma J."/>
        </authorList>
    </citation>
    <scope>NUCLEOTIDE SEQUENCE [LARGE SCALE GENOMIC DNA]</scope>
    <source>
        <strain evidence="1 2">JCM 30072</strain>
    </source>
</reference>
<gene>
    <name evidence="1" type="ORF">ACFQQG_05450</name>
</gene>